<evidence type="ECO:0000313" key="10">
    <source>
        <dbReference type="Proteomes" id="UP000600877"/>
    </source>
</evidence>
<protein>
    <submittedName>
        <fullName evidence="9">Lipoprotein</fullName>
    </submittedName>
</protein>
<feature type="signal peptide" evidence="7">
    <location>
        <begin position="1"/>
        <end position="29"/>
    </location>
</feature>
<evidence type="ECO:0000259" key="8">
    <source>
        <dbReference type="Pfam" id="PF01435"/>
    </source>
</evidence>
<evidence type="ECO:0000256" key="7">
    <source>
        <dbReference type="SAM" id="SignalP"/>
    </source>
</evidence>
<comment type="similarity">
    <text evidence="6">Belongs to the peptidase M48 family.</text>
</comment>
<dbReference type="InterPro" id="IPR051156">
    <property type="entry name" value="Mito/Outer_Membr_Metalloprot"/>
</dbReference>
<feature type="chain" id="PRO_5047203512" evidence="7">
    <location>
        <begin position="30"/>
        <end position="254"/>
    </location>
</feature>
<proteinExistence type="inferred from homology"/>
<organism evidence="9 10">
    <name type="scientific">Vogesella alkaliphila</name>
    <dbReference type="NCBI Taxonomy" id="1193621"/>
    <lineage>
        <taxon>Bacteria</taxon>
        <taxon>Pseudomonadati</taxon>
        <taxon>Pseudomonadota</taxon>
        <taxon>Betaproteobacteria</taxon>
        <taxon>Neisseriales</taxon>
        <taxon>Chromobacteriaceae</taxon>
        <taxon>Vogesella</taxon>
    </lineage>
</organism>
<dbReference type="Proteomes" id="UP000600877">
    <property type="component" value="Unassembled WGS sequence"/>
</dbReference>
<evidence type="ECO:0000313" key="9">
    <source>
        <dbReference type="EMBL" id="GGX87325.1"/>
    </source>
</evidence>
<evidence type="ECO:0000256" key="4">
    <source>
        <dbReference type="ARBA" id="ARBA00022833"/>
    </source>
</evidence>
<keyword evidence="3 6" id="KW-0378">Hydrolase</keyword>
<sequence length="254" mass="26604">MPTLSVIPSMKQLALVAALAACLAAPAQAFNLNTVLSAGTDLVKSATLSDGEVKAMAAEASKSMDKQNKVAAAGSAYGKRLAKIVKGLGNEDGLQLNFKVYQSKEVNAFAMADGTVRVYSGLLDKMTDDEVRYVIGHEIGHVKLGHTKKAIQVAYAASAARKAAAGSGNNIAASLSESELGDFAEQIVHAQFSQSQESDADAYSVDFLKRHNYNLQGAPAALRKLAALFGNEGSVLASHPAPGDRADKVEKLIK</sequence>
<dbReference type="Pfam" id="PF01435">
    <property type="entry name" value="Peptidase_M48"/>
    <property type="match status" value="1"/>
</dbReference>
<dbReference type="InterPro" id="IPR001915">
    <property type="entry name" value="Peptidase_M48"/>
</dbReference>
<keyword evidence="2" id="KW-0479">Metal-binding</keyword>
<gene>
    <name evidence="9" type="ORF">GCM10011290_14030</name>
</gene>
<keyword evidence="5 6" id="KW-0482">Metalloprotease</keyword>
<dbReference type="Gene3D" id="3.30.2010.10">
    <property type="entry name" value="Metalloproteases ('zincins'), catalytic domain"/>
    <property type="match status" value="1"/>
</dbReference>
<evidence type="ECO:0000256" key="2">
    <source>
        <dbReference type="ARBA" id="ARBA00022723"/>
    </source>
</evidence>
<evidence type="ECO:0000256" key="5">
    <source>
        <dbReference type="ARBA" id="ARBA00023049"/>
    </source>
</evidence>
<comment type="caution">
    <text evidence="9">The sequence shown here is derived from an EMBL/GenBank/DDBJ whole genome shotgun (WGS) entry which is preliminary data.</text>
</comment>
<comment type="cofactor">
    <cofactor evidence="6">
        <name>Zn(2+)</name>
        <dbReference type="ChEBI" id="CHEBI:29105"/>
    </cofactor>
    <text evidence="6">Binds 1 zinc ion per subunit.</text>
</comment>
<dbReference type="EMBL" id="BMYW01000003">
    <property type="protein sequence ID" value="GGX87325.1"/>
    <property type="molecule type" value="Genomic_DNA"/>
</dbReference>
<dbReference type="PANTHER" id="PTHR22726:SF8">
    <property type="entry name" value="METALLOPROTEASE YCAL"/>
    <property type="match status" value="1"/>
</dbReference>
<dbReference type="PANTHER" id="PTHR22726">
    <property type="entry name" value="METALLOENDOPEPTIDASE OMA1"/>
    <property type="match status" value="1"/>
</dbReference>
<keyword evidence="10" id="KW-1185">Reference proteome</keyword>
<accession>A0ABQ2YN93</accession>
<dbReference type="CDD" id="cd07334">
    <property type="entry name" value="M48C_loiP_like"/>
    <property type="match status" value="1"/>
</dbReference>
<keyword evidence="9" id="KW-0449">Lipoprotein</keyword>
<evidence type="ECO:0000256" key="1">
    <source>
        <dbReference type="ARBA" id="ARBA00022670"/>
    </source>
</evidence>
<name>A0ABQ2YN93_9NEIS</name>
<keyword evidence="7" id="KW-0732">Signal</keyword>
<reference evidence="10" key="1">
    <citation type="journal article" date="2019" name="Int. J. Syst. Evol. Microbiol.">
        <title>The Global Catalogue of Microorganisms (GCM) 10K type strain sequencing project: providing services to taxonomists for standard genome sequencing and annotation.</title>
        <authorList>
            <consortium name="The Broad Institute Genomics Platform"/>
            <consortium name="The Broad Institute Genome Sequencing Center for Infectious Disease"/>
            <person name="Wu L."/>
            <person name="Ma J."/>
        </authorList>
    </citation>
    <scope>NUCLEOTIDE SEQUENCE [LARGE SCALE GENOMIC DNA]</scope>
    <source>
        <strain evidence="10">KCTC 32041</strain>
    </source>
</reference>
<evidence type="ECO:0000256" key="6">
    <source>
        <dbReference type="RuleBase" id="RU003983"/>
    </source>
</evidence>
<evidence type="ECO:0000256" key="3">
    <source>
        <dbReference type="ARBA" id="ARBA00022801"/>
    </source>
</evidence>
<feature type="domain" description="Peptidase M48" evidence="8">
    <location>
        <begin position="97"/>
        <end position="251"/>
    </location>
</feature>
<keyword evidence="4 6" id="KW-0862">Zinc</keyword>
<keyword evidence="1 6" id="KW-0645">Protease</keyword>